<dbReference type="PANTHER" id="PTHR23501:SF153">
    <property type="entry name" value="AFLATOXIN EFFLUX PUMP, PUTATIVE-RELATED"/>
    <property type="match status" value="1"/>
</dbReference>
<keyword evidence="10" id="KW-1185">Reference proteome</keyword>
<feature type="region of interest" description="Disordered" evidence="6">
    <location>
        <begin position="1"/>
        <end position="41"/>
    </location>
</feature>
<feature type="transmembrane region" description="Helical" evidence="7">
    <location>
        <begin position="517"/>
        <end position="535"/>
    </location>
</feature>
<evidence type="ECO:0000256" key="6">
    <source>
        <dbReference type="SAM" id="MobiDB-lite"/>
    </source>
</evidence>
<feature type="transmembrane region" description="Helical" evidence="7">
    <location>
        <begin position="181"/>
        <end position="203"/>
    </location>
</feature>
<dbReference type="InterPro" id="IPR020846">
    <property type="entry name" value="MFS_dom"/>
</dbReference>
<dbReference type="FunFam" id="1.20.1720.10:FF:000012">
    <property type="entry name" value="MFS toxin efflux pump (AflT)"/>
    <property type="match status" value="1"/>
</dbReference>
<feature type="transmembrane region" description="Helical" evidence="7">
    <location>
        <begin position="384"/>
        <end position="403"/>
    </location>
</feature>
<feature type="transmembrane region" description="Helical" evidence="7">
    <location>
        <begin position="279"/>
        <end position="300"/>
    </location>
</feature>
<dbReference type="Pfam" id="PF07690">
    <property type="entry name" value="MFS_1"/>
    <property type="match status" value="1"/>
</dbReference>
<organism evidence="9 10">
    <name type="scientific">Plectosphaerella plurivora</name>
    <dbReference type="NCBI Taxonomy" id="936078"/>
    <lineage>
        <taxon>Eukaryota</taxon>
        <taxon>Fungi</taxon>
        <taxon>Dikarya</taxon>
        <taxon>Ascomycota</taxon>
        <taxon>Pezizomycotina</taxon>
        <taxon>Sordariomycetes</taxon>
        <taxon>Hypocreomycetidae</taxon>
        <taxon>Glomerellales</taxon>
        <taxon>Plectosphaerellaceae</taxon>
        <taxon>Plectosphaerella</taxon>
    </lineage>
</organism>
<feature type="transmembrane region" description="Helical" evidence="7">
    <location>
        <begin position="89"/>
        <end position="107"/>
    </location>
</feature>
<feature type="transmembrane region" description="Helical" evidence="7">
    <location>
        <begin position="209"/>
        <end position="227"/>
    </location>
</feature>
<dbReference type="Gene3D" id="1.20.1250.20">
    <property type="entry name" value="MFS general substrate transporter like domains"/>
    <property type="match status" value="1"/>
</dbReference>
<dbReference type="InterPro" id="IPR036259">
    <property type="entry name" value="MFS_trans_sf"/>
</dbReference>
<feature type="transmembrane region" description="Helical" evidence="7">
    <location>
        <begin position="415"/>
        <end position="436"/>
    </location>
</feature>
<evidence type="ECO:0000256" key="1">
    <source>
        <dbReference type="ARBA" id="ARBA00004141"/>
    </source>
</evidence>
<evidence type="ECO:0000313" key="9">
    <source>
        <dbReference type="EMBL" id="KAH6666544.1"/>
    </source>
</evidence>
<dbReference type="GO" id="GO:0005886">
    <property type="term" value="C:plasma membrane"/>
    <property type="evidence" value="ECO:0007669"/>
    <property type="project" value="TreeGrafter"/>
</dbReference>
<feature type="transmembrane region" description="Helical" evidence="7">
    <location>
        <begin position="51"/>
        <end position="77"/>
    </location>
</feature>
<reference evidence="9" key="1">
    <citation type="journal article" date="2021" name="Nat. Commun.">
        <title>Genetic determinants of endophytism in the Arabidopsis root mycobiome.</title>
        <authorList>
            <person name="Mesny F."/>
            <person name="Miyauchi S."/>
            <person name="Thiergart T."/>
            <person name="Pickel B."/>
            <person name="Atanasova L."/>
            <person name="Karlsson M."/>
            <person name="Huettel B."/>
            <person name="Barry K.W."/>
            <person name="Haridas S."/>
            <person name="Chen C."/>
            <person name="Bauer D."/>
            <person name="Andreopoulos W."/>
            <person name="Pangilinan J."/>
            <person name="LaButti K."/>
            <person name="Riley R."/>
            <person name="Lipzen A."/>
            <person name="Clum A."/>
            <person name="Drula E."/>
            <person name="Henrissat B."/>
            <person name="Kohler A."/>
            <person name="Grigoriev I.V."/>
            <person name="Martin F.M."/>
            <person name="Hacquard S."/>
        </authorList>
    </citation>
    <scope>NUCLEOTIDE SEQUENCE</scope>
    <source>
        <strain evidence="9">MPI-SDFR-AT-0117</strain>
    </source>
</reference>
<feature type="domain" description="Major facilitator superfamily (MFS) profile" evidence="8">
    <location>
        <begin position="54"/>
        <end position="541"/>
    </location>
</feature>
<feature type="transmembrane region" description="Helical" evidence="7">
    <location>
        <begin position="321"/>
        <end position="341"/>
    </location>
</feature>
<feature type="compositionally biased region" description="Polar residues" evidence="6">
    <location>
        <begin position="26"/>
        <end position="38"/>
    </location>
</feature>
<accession>A0A9P8V2H1</accession>
<dbReference type="PANTHER" id="PTHR23501">
    <property type="entry name" value="MAJOR FACILITATOR SUPERFAMILY"/>
    <property type="match status" value="1"/>
</dbReference>
<evidence type="ECO:0000256" key="4">
    <source>
        <dbReference type="ARBA" id="ARBA00022989"/>
    </source>
</evidence>
<feature type="transmembrane region" description="Helical" evidence="7">
    <location>
        <begin position="119"/>
        <end position="138"/>
    </location>
</feature>
<dbReference type="Gene3D" id="1.20.1720.10">
    <property type="entry name" value="Multidrug resistance protein D"/>
    <property type="match status" value="1"/>
</dbReference>
<gene>
    <name evidence="9" type="ORF">F5X68DRAFT_177044</name>
</gene>
<proteinExistence type="predicted"/>
<dbReference type="CDD" id="cd17502">
    <property type="entry name" value="MFS_Azr1_MDR_like"/>
    <property type="match status" value="1"/>
</dbReference>
<dbReference type="GO" id="GO:0022857">
    <property type="term" value="F:transmembrane transporter activity"/>
    <property type="evidence" value="ECO:0007669"/>
    <property type="project" value="InterPro"/>
</dbReference>
<feature type="transmembrane region" description="Helical" evidence="7">
    <location>
        <begin position="248"/>
        <end position="267"/>
    </location>
</feature>
<comment type="caution">
    <text evidence="9">The sequence shown here is derived from an EMBL/GenBank/DDBJ whole genome shotgun (WGS) entry which is preliminary data.</text>
</comment>
<dbReference type="SUPFAM" id="SSF103473">
    <property type="entry name" value="MFS general substrate transporter"/>
    <property type="match status" value="1"/>
</dbReference>
<feature type="transmembrane region" description="Helical" evidence="7">
    <location>
        <begin position="448"/>
        <end position="467"/>
    </location>
</feature>
<evidence type="ECO:0000259" key="8">
    <source>
        <dbReference type="PROSITE" id="PS50850"/>
    </source>
</evidence>
<feature type="transmembrane region" description="Helical" evidence="7">
    <location>
        <begin position="144"/>
        <end position="169"/>
    </location>
</feature>
<dbReference type="EMBL" id="JAGSXJ010000036">
    <property type="protein sequence ID" value="KAH6666544.1"/>
    <property type="molecule type" value="Genomic_DNA"/>
</dbReference>
<feature type="transmembrane region" description="Helical" evidence="7">
    <location>
        <begin position="353"/>
        <end position="372"/>
    </location>
</feature>
<name>A0A9P8V2H1_9PEZI</name>
<protein>
    <submittedName>
        <fullName evidence="9">MFS aflatoxin efflux pump</fullName>
    </submittedName>
</protein>
<dbReference type="AlphaFoldDB" id="A0A9P8V2H1"/>
<dbReference type="OrthoDB" id="10021397at2759"/>
<dbReference type="PROSITE" id="PS50850">
    <property type="entry name" value="MFS"/>
    <property type="match status" value="1"/>
</dbReference>
<comment type="subcellular location">
    <subcellularLocation>
        <location evidence="1">Membrane</location>
        <topology evidence="1">Multi-pass membrane protein</topology>
    </subcellularLocation>
</comment>
<dbReference type="InterPro" id="IPR011701">
    <property type="entry name" value="MFS"/>
</dbReference>
<keyword evidence="5 7" id="KW-0472">Membrane</keyword>
<keyword evidence="2" id="KW-0813">Transport</keyword>
<evidence type="ECO:0000256" key="5">
    <source>
        <dbReference type="ARBA" id="ARBA00023136"/>
    </source>
</evidence>
<keyword evidence="3 7" id="KW-0812">Transmembrane</keyword>
<keyword evidence="4 7" id="KW-1133">Transmembrane helix</keyword>
<evidence type="ECO:0000256" key="7">
    <source>
        <dbReference type="SAM" id="Phobius"/>
    </source>
</evidence>
<evidence type="ECO:0000256" key="2">
    <source>
        <dbReference type="ARBA" id="ARBA00022448"/>
    </source>
</evidence>
<dbReference type="FunFam" id="1.20.1250.20:FF:000196">
    <property type="entry name" value="MFS toxin efflux pump (AflT)"/>
    <property type="match status" value="1"/>
</dbReference>
<dbReference type="Proteomes" id="UP000770015">
    <property type="component" value="Unassembled WGS sequence"/>
</dbReference>
<evidence type="ECO:0000313" key="10">
    <source>
        <dbReference type="Proteomes" id="UP000770015"/>
    </source>
</evidence>
<sequence>MSVSQPDHKPSTMSPPDHPSSPPSETEASTMAPTENNPQPHPEIAMTKHQVFFVLLTVFVSVFLVALDRTIITTAIPKITDEFHSLHDVGWYGSAYLLTSCAFQLSFGKLYTFFSVKTVFLSSIALFEIGSAICGAAPSSTAFIVGRAIQGLGAAGIFSGCIVCIVYAVPLENRPRMQGMFGAVFGIASIVGPLVGGAFTSHVSWRWCFYINLPFGAIAIAIVAVCLKIPDRDHTKASIKEKLSQLDGLGTTVLLGSVVCLVLVLQWGGQKYSWNDGRIIALLVVMGITAIAFVAAQALLPRTATLPPRIFKHRSIIAGGWATMWVGSSMYIFTYFLPIWFQSILGVSAVQSGIRMLPLMLSMVLASIANGFAVHKIGYYTPTAIVGACIMSIGAGLLTTLQVNSPTGHWVGYQILYGFGMGMCFQAPNLAAQTVLPTRDVPIGTSLMFFMQLLGASIFIPVGQYVLLTQLGHKLAGVGGLDLQAISSSGATSLSTSVPEHLRATVLLAYNAALRDVFRLGLAMTCLIVLGMAGLEFKSVKKVAQAGKDAAGKLEAAEGTPEKK</sequence>
<feature type="compositionally biased region" description="Basic and acidic residues" evidence="6">
    <location>
        <begin position="1"/>
        <end position="10"/>
    </location>
</feature>
<evidence type="ECO:0000256" key="3">
    <source>
        <dbReference type="ARBA" id="ARBA00022692"/>
    </source>
</evidence>